<dbReference type="OrthoDB" id="220328at2"/>
<dbReference type="EMBL" id="CP036434">
    <property type="protein sequence ID" value="QDV08066.1"/>
    <property type="molecule type" value="Genomic_DNA"/>
</dbReference>
<feature type="signal peptide" evidence="1">
    <location>
        <begin position="1"/>
        <end position="22"/>
    </location>
</feature>
<gene>
    <name evidence="2" type="ORF">Poly30_36020</name>
</gene>
<dbReference type="RefSeq" id="WP_145200079.1">
    <property type="nucleotide sequence ID" value="NZ_CP036434.1"/>
</dbReference>
<evidence type="ECO:0000256" key="1">
    <source>
        <dbReference type="SAM" id="SignalP"/>
    </source>
</evidence>
<organism evidence="2 3">
    <name type="scientific">Saltatorellus ferox</name>
    <dbReference type="NCBI Taxonomy" id="2528018"/>
    <lineage>
        <taxon>Bacteria</taxon>
        <taxon>Pseudomonadati</taxon>
        <taxon>Planctomycetota</taxon>
        <taxon>Planctomycetia</taxon>
        <taxon>Planctomycetia incertae sedis</taxon>
        <taxon>Saltatorellus</taxon>
    </lineage>
</organism>
<sequence length="395" mass="40034" precursor="true">MKLSKTFLPVASALFVASAANAQVMTEVCVSTSGVDREFVEILGTPGQSTDGLMLLVVEGDPGGSTGGAGNLDQAYDLSGNFFGATDTYFVVGSAEADAAFGTGVIDFLPAGDNLFENSSLTLYLVNVPDATLRSDITTIWNGTDITDPVGSMTTTRIATDPGVTILDAVGIWDGDVGDLFFDNAPVFGPDGNFLPPGVFRNGGCPGDWCTDFFLNFGSVAAAGIYVDETPGAVNPTTTCGTQGSAGTCGGFGGLGVNYCMANANSTGVAGALGAVGSTTVATNDVTLTASSLPTTAFGFFIVSRDQGFAMNPGGSSGNLCLSGSVGRYVGPGQIKNSGVTGMFSLTIDLSAIPSPTGPVATIAGDTWNFQTWFRDSVGGSATSNFTQGLSITFQ</sequence>
<feature type="chain" id="PRO_5022132008" evidence="1">
    <location>
        <begin position="23"/>
        <end position="395"/>
    </location>
</feature>
<keyword evidence="3" id="KW-1185">Reference proteome</keyword>
<proteinExistence type="predicted"/>
<keyword evidence="1" id="KW-0732">Signal</keyword>
<accession>A0A518EVD9</accession>
<evidence type="ECO:0000313" key="2">
    <source>
        <dbReference type="EMBL" id="QDV08066.1"/>
    </source>
</evidence>
<name>A0A518EVD9_9BACT</name>
<reference evidence="2 3" key="1">
    <citation type="submission" date="2019-02" db="EMBL/GenBank/DDBJ databases">
        <title>Deep-cultivation of Planctomycetes and their phenomic and genomic characterization uncovers novel biology.</title>
        <authorList>
            <person name="Wiegand S."/>
            <person name="Jogler M."/>
            <person name="Boedeker C."/>
            <person name="Pinto D."/>
            <person name="Vollmers J."/>
            <person name="Rivas-Marin E."/>
            <person name="Kohn T."/>
            <person name="Peeters S.H."/>
            <person name="Heuer A."/>
            <person name="Rast P."/>
            <person name="Oberbeckmann S."/>
            <person name="Bunk B."/>
            <person name="Jeske O."/>
            <person name="Meyerdierks A."/>
            <person name="Storesund J.E."/>
            <person name="Kallscheuer N."/>
            <person name="Luecker S."/>
            <person name="Lage O.M."/>
            <person name="Pohl T."/>
            <person name="Merkel B.J."/>
            <person name="Hornburger P."/>
            <person name="Mueller R.-W."/>
            <person name="Bruemmer F."/>
            <person name="Labrenz M."/>
            <person name="Spormann A.M."/>
            <person name="Op den Camp H."/>
            <person name="Overmann J."/>
            <person name="Amann R."/>
            <person name="Jetten M.S.M."/>
            <person name="Mascher T."/>
            <person name="Medema M.H."/>
            <person name="Devos D.P."/>
            <person name="Kaster A.-K."/>
            <person name="Ovreas L."/>
            <person name="Rohde M."/>
            <person name="Galperin M.Y."/>
            <person name="Jogler C."/>
        </authorList>
    </citation>
    <scope>NUCLEOTIDE SEQUENCE [LARGE SCALE GENOMIC DNA]</scope>
    <source>
        <strain evidence="2 3">Poly30</strain>
    </source>
</reference>
<evidence type="ECO:0000313" key="3">
    <source>
        <dbReference type="Proteomes" id="UP000320390"/>
    </source>
</evidence>
<dbReference type="AlphaFoldDB" id="A0A518EVD9"/>
<protein>
    <submittedName>
        <fullName evidence="2">Uncharacterized protein</fullName>
    </submittedName>
</protein>
<dbReference type="Proteomes" id="UP000320390">
    <property type="component" value="Chromosome"/>
</dbReference>